<evidence type="ECO:0000313" key="1">
    <source>
        <dbReference type="EMBL" id="MCW2306220.1"/>
    </source>
</evidence>
<comment type="caution">
    <text evidence="1">The sequence shown here is derived from an EMBL/GenBank/DDBJ whole genome shotgun (WGS) entry which is preliminary data.</text>
</comment>
<name>A0ABT3H750_9HYPH</name>
<proteinExistence type="predicted"/>
<dbReference type="EMBL" id="JAOQNS010000001">
    <property type="protein sequence ID" value="MCW2306220.1"/>
    <property type="molecule type" value="Genomic_DNA"/>
</dbReference>
<dbReference type="Proteomes" id="UP001209755">
    <property type="component" value="Unassembled WGS sequence"/>
</dbReference>
<dbReference type="RefSeq" id="WP_264599879.1">
    <property type="nucleotide sequence ID" value="NZ_JAOQNS010000001.1"/>
</dbReference>
<gene>
    <name evidence="1" type="ORF">M2319_000536</name>
</gene>
<protein>
    <submittedName>
        <fullName evidence="1">Uncharacterized protein</fullName>
    </submittedName>
</protein>
<organism evidence="1 2">
    <name type="scientific">Rhodobium gokarnense</name>
    <dbReference type="NCBI Taxonomy" id="364296"/>
    <lineage>
        <taxon>Bacteria</taxon>
        <taxon>Pseudomonadati</taxon>
        <taxon>Pseudomonadota</taxon>
        <taxon>Alphaproteobacteria</taxon>
        <taxon>Hyphomicrobiales</taxon>
        <taxon>Rhodobiaceae</taxon>
        <taxon>Rhodobium</taxon>
    </lineage>
</organism>
<reference evidence="2" key="1">
    <citation type="submission" date="2023-07" db="EMBL/GenBank/DDBJ databases">
        <title>Genome sequencing of Purple Non-Sulfur Bacteria from various extreme environments.</title>
        <authorList>
            <person name="Mayer M."/>
        </authorList>
    </citation>
    <scope>NUCLEOTIDE SEQUENCE [LARGE SCALE GENOMIC DNA]</scope>
    <source>
        <strain evidence="2">DSM 17935</strain>
    </source>
</reference>
<keyword evidence="2" id="KW-1185">Reference proteome</keyword>
<accession>A0ABT3H750</accession>
<sequence>MFAIGILTGCLLFFLVLSVVNKASNRRKIEIKESRDKNSGSPIFIEAATIADDLVPLLTPHVSEGAEIMILGSDGHYARSTNAKKLLTGLRDWIEKGAQVRYLLLEPNDSVDDDGFRVLLEDYPNNFNISHINRAACRDVPNVEFLLEKYKTRHPTLLINGDRSAMWVEGYHQPQSVFAYNVKFVSPKALTDLDERKEFNTYKEDFERLVDHCNIAPTKSEQKSSFGLLSVPRDFNDRKTRVLLPKTA</sequence>
<evidence type="ECO:0000313" key="2">
    <source>
        <dbReference type="Proteomes" id="UP001209755"/>
    </source>
</evidence>